<dbReference type="InterPro" id="IPR012337">
    <property type="entry name" value="RNaseH-like_sf"/>
</dbReference>
<sequence>MQLRAGNDKFDELFLRTGHRFRRAEPRRRTRDYIRGLLGPVGRKDGWHLAECTGHRTPGRLQRLLNGARWDADDPRDDLRHYVAERLDEPDGILILDDAGFLKKGTTSAGVQRRHSGTAGRTENCQIGVFAAYATTGGRALVDRELYLPKSSTDDRDRCRAAHIPGRSGLRHQAGLAKAMALWAMALPPPIAWVTADAAYGQEWRLRLMLEETGLGYVLAVPKSQQVPHLGRIDRLFAQAPDEAWERRSCGDGAKGPRIYHWAALQSDLQESMGLLVKPGGWPPVGRSGGQRRKLRVGALGDQGEDAAGGGQVRGGYPAPDAGAEGGRSPRRRRPSARALHPWGEGARRPRRAAAWPAARREWRGRRQDRP</sequence>
<dbReference type="Proteomes" id="UP001499947">
    <property type="component" value="Unassembled WGS sequence"/>
</dbReference>
<evidence type="ECO:0000259" key="2">
    <source>
        <dbReference type="Pfam" id="PF13546"/>
    </source>
</evidence>
<dbReference type="PANTHER" id="PTHR33627:SF1">
    <property type="entry name" value="TRANSPOSASE"/>
    <property type="match status" value="1"/>
</dbReference>
<dbReference type="EMBL" id="BAAALR010000065">
    <property type="protein sequence ID" value="GAA1709448.1"/>
    <property type="molecule type" value="Genomic_DNA"/>
</dbReference>
<feature type="compositionally biased region" description="Basic and acidic residues" evidence="1">
    <location>
        <begin position="359"/>
        <end position="371"/>
    </location>
</feature>
<accession>A0ABN2IPZ9</accession>
<gene>
    <name evidence="3" type="ORF">GCM10009680_58020</name>
</gene>
<comment type="caution">
    <text evidence="3">The sequence shown here is derived from an EMBL/GenBank/DDBJ whole genome shotgun (WGS) entry which is preliminary data.</text>
</comment>
<dbReference type="NCBIfam" id="NF033540">
    <property type="entry name" value="transpos_IS701"/>
    <property type="match status" value="1"/>
</dbReference>
<feature type="region of interest" description="Disordered" evidence="1">
    <location>
        <begin position="302"/>
        <end position="371"/>
    </location>
</feature>
<evidence type="ECO:0000313" key="3">
    <source>
        <dbReference type="EMBL" id="GAA1709448.1"/>
    </source>
</evidence>
<feature type="domain" description="Transposase IS701-like DDE" evidence="2">
    <location>
        <begin position="21"/>
        <end position="227"/>
    </location>
</feature>
<dbReference type="InterPro" id="IPR039365">
    <property type="entry name" value="IS701-like"/>
</dbReference>
<evidence type="ECO:0000256" key="1">
    <source>
        <dbReference type="SAM" id="MobiDB-lite"/>
    </source>
</evidence>
<evidence type="ECO:0000313" key="4">
    <source>
        <dbReference type="Proteomes" id="UP001499947"/>
    </source>
</evidence>
<name>A0ABN2IPZ9_9ACTN</name>
<protein>
    <recommendedName>
        <fullName evidence="2">Transposase IS701-like DDE domain-containing protein</fullName>
    </recommendedName>
</protein>
<dbReference type="Pfam" id="PF13546">
    <property type="entry name" value="DDE_5"/>
    <property type="match status" value="1"/>
</dbReference>
<organism evidence="3 4">
    <name type="scientific">Streptomyces yatensis</name>
    <dbReference type="NCBI Taxonomy" id="155177"/>
    <lineage>
        <taxon>Bacteria</taxon>
        <taxon>Bacillati</taxon>
        <taxon>Actinomycetota</taxon>
        <taxon>Actinomycetes</taxon>
        <taxon>Kitasatosporales</taxon>
        <taxon>Streptomycetaceae</taxon>
        <taxon>Streptomyces</taxon>
        <taxon>Streptomyces violaceusniger group</taxon>
    </lineage>
</organism>
<dbReference type="SUPFAM" id="SSF53098">
    <property type="entry name" value="Ribonuclease H-like"/>
    <property type="match status" value="1"/>
</dbReference>
<reference evidence="3 4" key="1">
    <citation type="journal article" date="2019" name="Int. J. Syst. Evol. Microbiol.">
        <title>The Global Catalogue of Microorganisms (GCM) 10K type strain sequencing project: providing services to taxonomists for standard genome sequencing and annotation.</title>
        <authorList>
            <consortium name="The Broad Institute Genomics Platform"/>
            <consortium name="The Broad Institute Genome Sequencing Center for Infectious Disease"/>
            <person name="Wu L."/>
            <person name="Ma J."/>
        </authorList>
    </citation>
    <scope>NUCLEOTIDE SEQUENCE [LARGE SCALE GENOMIC DNA]</scope>
    <source>
        <strain evidence="3 4">JCM 13244</strain>
    </source>
</reference>
<dbReference type="InterPro" id="IPR038721">
    <property type="entry name" value="IS701-like_DDE_dom"/>
</dbReference>
<dbReference type="PANTHER" id="PTHR33627">
    <property type="entry name" value="TRANSPOSASE"/>
    <property type="match status" value="1"/>
</dbReference>
<proteinExistence type="predicted"/>
<keyword evidence="4" id="KW-1185">Reference proteome</keyword>